<dbReference type="GO" id="GO:0005576">
    <property type="term" value="C:extracellular region"/>
    <property type="evidence" value="ECO:0007669"/>
    <property type="project" value="InterPro"/>
</dbReference>
<evidence type="ECO:0000256" key="1">
    <source>
        <dbReference type="ARBA" id="ARBA00010771"/>
    </source>
</evidence>
<protein>
    <recommendedName>
        <fullName evidence="4">Ependymin</fullName>
    </recommendedName>
</protein>
<sequence>GNMFAALTLVFTVCLTATTLYFSLNQMSLKGEIKTHGAFTYDSTGKKLRFRSNESHPTNTSLGLDLLMFFDKGVFYEIDSKNQSCEKKSLHSVDHPLDIPDDAKFCTTVTTGSASIEGEGLKVNMWTGSMHNVKGTFNMFVTMGCLPVTTLYSTDSTSFLFSTMEVENEIKEPDLLMVPSFCEHQPLEETPEGTVNSFFNEFVLTFVMNSV</sequence>
<comment type="similarity">
    <text evidence="1">Belongs to the ependymin family.</text>
</comment>
<keyword evidence="3" id="KW-1185">Reference proteome</keyword>
<evidence type="ECO:0008006" key="4">
    <source>
        <dbReference type="Google" id="ProtNLM"/>
    </source>
</evidence>
<evidence type="ECO:0000313" key="2">
    <source>
        <dbReference type="Ensembl" id="ENSPMGP00000003079.1"/>
    </source>
</evidence>
<accession>A0A3B3ZEV1</accession>
<dbReference type="GO" id="GO:0007160">
    <property type="term" value="P:cell-matrix adhesion"/>
    <property type="evidence" value="ECO:0007669"/>
    <property type="project" value="InterPro"/>
</dbReference>
<dbReference type="GO" id="GO:0005509">
    <property type="term" value="F:calcium ion binding"/>
    <property type="evidence" value="ECO:0007669"/>
    <property type="project" value="InterPro"/>
</dbReference>
<reference evidence="2" key="1">
    <citation type="submission" date="2025-08" db="UniProtKB">
        <authorList>
            <consortium name="Ensembl"/>
        </authorList>
    </citation>
    <scope>IDENTIFICATION</scope>
</reference>
<dbReference type="PRINTS" id="PR00317">
    <property type="entry name" value="EPENDYMIN"/>
</dbReference>
<dbReference type="AlphaFoldDB" id="A0A3B3ZEV1"/>
<dbReference type="PANTHER" id="PTHR10697:SF5">
    <property type="entry name" value="EPENDYMIN-RELATED"/>
    <property type="match status" value="1"/>
</dbReference>
<dbReference type="Proteomes" id="UP000261520">
    <property type="component" value="Unplaced"/>
</dbReference>
<dbReference type="PANTHER" id="PTHR10697">
    <property type="entry name" value="MAMMALIAN EPENDYMIN-RELATED PROTEIN 1"/>
    <property type="match status" value="1"/>
</dbReference>
<dbReference type="GO" id="GO:0005764">
    <property type="term" value="C:lysosome"/>
    <property type="evidence" value="ECO:0007669"/>
    <property type="project" value="TreeGrafter"/>
</dbReference>
<dbReference type="Pfam" id="PF00811">
    <property type="entry name" value="Ependymin"/>
    <property type="match status" value="1"/>
</dbReference>
<evidence type="ECO:0000313" key="3">
    <source>
        <dbReference type="Proteomes" id="UP000261520"/>
    </source>
</evidence>
<dbReference type="SMART" id="SM00026">
    <property type="entry name" value="EPEND"/>
    <property type="match status" value="1"/>
</dbReference>
<proteinExistence type="inferred from homology"/>
<name>A0A3B3ZEV1_9GOBI</name>
<dbReference type="Ensembl" id="ENSPMGT00000003267.1">
    <property type="protein sequence ID" value="ENSPMGP00000003079.1"/>
    <property type="gene ID" value="ENSPMGG00000002677.1"/>
</dbReference>
<reference evidence="2" key="2">
    <citation type="submission" date="2025-09" db="UniProtKB">
        <authorList>
            <consortium name="Ensembl"/>
        </authorList>
    </citation>
    <scope>IDENTIFICATION</scope>
</reference>
<dbReference type="InterPro" id="IPR001299">
    <property type="entry name" value="Ependymin"/>
</dbReference>
<organism evidence="2 3">
    <name type="scientific">Periophthalmus magnuspinnatus</name>
    <dbReference type="NCBI Taxonomy" id="409849"/>
    <lineage>
        <taxon>Eukaryota</taxon>
        <taxon>Metazoa</taxon>
        <taxon>Chordata</taxon>
        <taxon>Craniata</taxon>
        <taxon>Vertebrata</taxon>
        <taxon>Euteleostomi</taxon>
        <taxon>Actinopterygii</taxon>
        <taxon>Neopterygii</taxon>
        <taxon>Teleostei</taxon>
        <taxon>Neoteleostei</taxon>
        <taxon>Acanthomorphata</taxon>
        <taxon>Gobiaria</taxon>
        <taxon>Gobiiformes</taxon>
        <taxon>Gobioidei</taxon>
        <taxon>Gobiidae</taxon>
        <taxon>Oxudercinae</taxon>
        <taxon>Periophthalmus</taxon>
    </lineage>
</organism>